<protein>
    <recommendedName>
        <fullName evidence="4">Secreted protein</fullName>
    </recommendedName>
</protein>
<sequence>MEWMTLASTVVGAGIATVSALLLERRRWRRERLDRGTEVRRALYGDYLACLSEARNACGRLARAVDLDSATRRQEARAAFEPCVGLRYQMTITAPARVVEASEKTFRTLRDLRDEVAEGTRLDSDDYRHGRDLYNDELTALREAMRRDLGADQGP</sequence>
<organism evidence="2 3">
    <name type="scientific">Streptomyces coeruleoprunus</name>
    <dbReference type="NCBI Taxonomy" id="285563"/>
    <lineage>
        <taxon>Bacteria</taxon>
        <taxon>Bacillati</taxon>
        <taxon>Actinomycetota</taxon>
        <taxon>Actinomycetes</taxon>
        <taxon>Kitasatosporales</taxon>
        <taxon>Streptomycetaceae</taxon>
        <taxon>Streptomyces</taxon>
    </lineage>
</organism>
<keyword evidence="1" id="KW-1133">Transmembrane helix</keyword>
<gene>
    <name evidence="2" type="ORF">ACFPM3_21290</name>
</gene>
<proteinExistence type="predicted"/>
<evidence type="ECO:0000313" key="2">
    <source>
        <dbReference type="EMBL" id="MFC5024664.1"/>
    </source>
</evidence>
<reference evidence="3" key="1">
    <citation type="journal article" date="2019" name="Int. J. Syst. Evol. Microbiol.">
        <title>The Global Catalogue of Microorganisms (GCM) 10K type strain sequencing project: providing services to taxonomists for standard genome sequencing and annotation.</title>
        <authorList>
            <consortium name="The Broad Institute Genomics Platform"/>
            <consortium name="The Broad Institute Genome Sequencing Center for Infectious Disease"/>
            <person name="Wu L."/>
            <person name="Ma J."/>
        </authorList>
    </citation>
    <scope>NUCLEOTIDE SEQUENCE [LARGE SCALE GENOMIC DNA]</scope>
    <source>
        <strain evidence="3">CGMCC 4.1648</strain>
    </source>
</reference>
<feature type="transmembrane region" description="Helical" evidence="1">
    <location>
        <begin position="6"/>
        <end position="23"/>
    </location>
</feature>
<evidence type="ECO:0000256" key="1">
    <source>
        <dbReference type="SAM" id="Phobius"/>
    </source>
</evidence>
<dbReference type="Proteomes" id="UP001595829">
    <property type="component" value="Unassembled WGS sequence"/>
</dbReference>
<name>A0ABV9XGY2_9ACTN</name>
<evidence type="ECO:0008006" key="4">
    <source>
        <dbReference type="Google" id="ProtNLM"/>
    </source>
</evidence>
<dbReference type="RefSeq" id="WP_345691343.1">
    <property type="nucleotide sequence ID" value="NZ_BAABIT010000001.1"/>
</dbReference>
<dbReference type="EMBL" id="JBHSJD010000017">
    <property type="protein sequence ID" value="MFC5024664.1"/>
    <property type="molecule type" value="Genomic_DNA"/>
</dbReference>
<evidence type="ECO:0000313" key="3">
    <source>
        <dbReference type="Proteomes" id="UP001595829"/>
    </source>
</evidence>
<keyword evidence="3" id="KW-1185">Reference proteome</keyword>
<keyword evidence="1" id="KW-0472">Membrane</keyword>
<keyword evidence="1" id="KW-0812">Transmembrane</keyword>
<accession>A0ABV9XGY2</accession>
<comment type="caution">
    <text evidence="2">The sequence shown here is derived from an EMBL/GenBank/DDBJ whole genome shotgun (WGS) entry which is preliminary data.</text>
</comment>